<sequence length="168" mass="19859">MKLKEILNVIKNDFPDKSIDISESLGLLMDTIDDLINRINDKMGQAYLNRDFSSAERYIDIGKSINFYENKIDKIINFTRIEEDGTFKEDDPENSSIKSLPNYEKYIVDNKVEHTLYENFTHIRPFGFKIDGEELIEAKTWQEVFLKTCEILFVKIRKNFYNLKINLI</sequence>
<organism evidence="1 2">
    <name type="scientific">Clostridium lapidicellarium</name>
    <dbReference type="NCBI Taxonomy" id="3240931"/>
    <lineage>
        <taxon>Bacteria</taxon>
        <taxon>Bacillati</taxon>
        <taxon>Bacillota</taxon>
        <taxon>Clostridia</taxon>
        <taxon>Eubacteriales</taxon>
        <taxon>Clostridiaceae</taxon>
        <taxon>Clostridium</taxon>
    </lineage>
</organism>
<keyword evidence="2" id="KW-1185">Reference proteome</keyword>
<protein>
    <submittedName>
        <fullName evidence="1">Uncharacterized protein</fullName>
    </submittedName>
</protein>
<evidence type="ECO:0000313" key="1">
    <source>
        <dbReference type="EMBL" id="MEY8763878.1"/>
    </source>
</evidence>
<reference evidence="1 2" key="1">
    <citation type="submission" date="2024-08" db="EMBL/GenBank/DDBJ databases">
        <title>Clostridium lapicellarii sp. nov., and Clostridium renhuaiense sp. nov., two species isolated from the mud in a fermentation cellar used for producing sauce-flavour Chinese liquors.</title>
        <authorList>
            <person name="Yang F."/>
            <person name="Wang H."/>
            <person name="Chen L.Q."/>
            <person name="Zhou N."/>
            <person name="Lu J.J."/>
            <person name="Pu X.X."/>
            <person name="Wan B."/>
            <person name="Wang L."/>
            <person name="Liu S.J."/>
        </authorList>
    </citation>
    <scope>NUCLEOTIDE SEQUENCE [LARGE SCALE GENOMIC DNA]</scope>
    <source>
        <strain evidence="1 2">MT-113</strain>
    </source>
</reference>
<dbReference type="RefSeq" id="WP_294182736.1">
    <property type="nucleotide sequence ID" value="NZ_JBGFFE010000012.1"/>
</dbReference>
<proteinExistence type="predicted"/>
<gene>
    <name evidence="1" type="ORF">AB8S09_09540</name>
</gene>
<dbReference type="Proteomes" id="UP001565220">
    <property type="component" value="Unassembled WGS sequence"/>
</dbReference>
<name>A0ABV4DYG5_9CLOT</name>
<dbReference type="EMBL" id="JBGFFE010000012">
    <property type="protein sequence ID" value="MEY8763878.1"/>
    <property type="molecule type" value="Genomic_DNA"/>
</dbReference>
<evidence type="ECO:0000313" key="2">
    <source>
        <dbReference type="Proteomes" id="UP001565220"/>
    </source>
</evidence>
<accession>A0ABV4DYG5</accession>
<comment type="caution">
    <text evidence="1">The sequence shown here is derived from an EMBL/GenBank/DDBJ whole genome shotgun (WGS) entry which is preliminary data.</text>
</comment>